<evidence type="ECO:0000259" key="1">
    <source>
        <dbReference type="PROSITE" id="PS51411"/>
    </source>
</evidence>
<proteinExistence type="predicted"/>
<evidence type="ECO:0000313" key="3">
    <source>
        <dbReference type="Proteomes" id="UP001221217"/>
    </source>
</evidence>
<gene>
    <name evidence="2" type="primary">ricT</name>
    <name evidence="2" type="ORF">PQJ61_00725</name>
</gene>
<dbReference type="EMBL" id="JAQQAL010000005">
    <property type="protein sequence ID" value="MDC7225267.1"/>
    <property type="molecule type" value="Genomic_DNA"/>
</dbReference>
<dbReference type="InterPro" id="IPR007557">
    <property type="entry name" value="PSP1_C"/>
</dbReference>
<comment type="caution">
    <text evidence="2">The sequence shown here is derived from an EMBL/GenBank/DDBJ whole genome shotgun (WGS) entry which is preliminary data.</text>
</comment>
<accession>A0AAJ1ICL6</accession>
<organism evidence="2 3">
    <name type="scientific">Candidatus Thalassospirochaeta sargassi</name>
    <dbReference type="NCBI Taxonomy" id="3119039"/>
    <lineage>
        <taxon>Bacteria</taxon>
        <taxon>Pseudomonadati</taxon>
        <taxon>Spirochaetota</taxon>
        <taxon>Spirochaetia</taxon>
        <taxon>Spirochaetales</taxon>
        <taxon>Spirochaetaceae</taxon>
        <taxon>Candidatus Thalassospirochaeta</taxon>
    </lineage>
</organism>
<reference evidence="2 3" key="1">
    <citation type="submission" date="2022-12" db="EMBL/GenBank/DDBJ databases">
        <title>Metagenome assembled genome from gulf of manar.</title>
        <authorList>
            <person name="Kohli P."/>
            <person name="Pk S."/>
            <person name="Venkata Ramana C."/>
            <person name="Sasikala C."/>
        </authorList>
    </citation>
    <scope>NUCLEOTIDE SEQUENCE [LARGE SCALE GENOMIC DNA]</scope>
    <source>
        <strain evidence="2">JB008</strain>
    </source>
</reference>
<dbReference type="PANTHER" id="PTHR43830">
    <property type="entry name" value="PROTEIN PSP1"/>
    <property type="match status" value="1"/>
</dbReference>
<name>A0AAJ1ICL6_9SPIO</name>
<sequence length="284" mass="32348">METVQNVQTNYRVKMVHSSETHVVNIENADGPAPGEFVIVTSRYGKDMARILGPCNCSARHEGEKQTFVRMATEKDIEIYEANLEKERVAVKTCRAKVAEHKLDMKLVSAHYLPDESKILFFFTADARVDFRALVKDLVSIFKMRIELRQIGVRDESRVLGGVAVCGRQYCCHNVTDRLQSVSIKMAKEQNLSLNSMKISGPCGRLLCCLSYEYDFYREEKKKLPSVGYKMTVKGTNFKVIEVNIQSQRVTLLGEDGRKVNTGAEHFYKEGDNSPWKFRGELED</sequence>
<dbReference type="GO" id="GO:0005737">
    <property type="term" value="C:cytoplasm"/>
    <property type="evidence" value="ECO:0007669"/>
    <property type="project" value="TreeGrafter"/>
</dbReference>
<dbReference type="PANTHER" id="PTHR43830:SF3">
    <property type="entry name" value="PROTEIN PSP1"/>
    <property type="match status" value="1"/>
</dbReference>
<dbReference type="AlphaFoldDB" id="A0AAJ1ICL6"/>
<dbReference type="InterPro" id="IPR047767">
    <property type="entry name" value="PSP1-like"/>
</dbReference>
<feature type="domain" description="PSP1 C-terminal" evidence="1">
    <location>
        <begin position="66"/>
        <end position="151"/>
    </location>
</feature>
<dbReference type="Pfam" id="PF04468">
    <property type="entry name" value="PSP1"/>
    <property type="match status" value="1"/>
</dbReference>
<evidence type="ECO:0000313" key="2">
    <source>
        <dbReference type="EMBL" id="MDC7225267.1"/>
    </source>
</evidence>
<dbReference type="Proteomes" id="UP001221217">
    <property type="component" value="Unassembled WGS sequence"/>
</dbReference>
<protein>
    <submittedName>
        <fullName evidence="2">Regulatory iron-sulfur-containing complex subunit RicT</fullName>
    </submittedName>
</protein>
<dbReference type="NCBIfam" id="NF041131">
    <property type="entry name" value="RicT_YaaT_fam"/>
    <property type="match status" value="1"/>
</dbReference>
<dbReference type="PROSITE" id="PS51411">
    <property type="entry name" value="PSP1_C"/>
    <property type="match status" value="1"/>
</dbReference>